<evidence type="ECO:0000313" key="3">
    <source>
        <dbReference type="EMBL" id="TXG38646.1"/>
    </source>
</evidence>
<dbReference type="InterPro" id="IPR028994">
    <property type="entry name" value="Integrin_alpha_N"/>
</dbReference>
<dbReference type="SUPFAM" id="SSF69318">
    <property type="entry name" value="Integrin alpha N-terminal domain"/>
    <property type="match status" value="3"/>
</dbReference>
<feature type="domain" description="ASPIC/UnbV" evidence="2">
    <location>
        <begin position="545"/>
        <end position="612"/>
    </location>
</feature>
<evidence type="ECO:0000259" key="2">
    <source>
        <dbReference type="Pfam" id="PF07593"/>
    </source>
</evidence>
<accession>A0A5C7GJJ4</accession>
<dbReference type="OrthoDB" id="9816120at2"/>
<dbReference type="InterPro" id="IPR011519">
    <property type="entry name" value="UnbV_ASPIC"/>
</dbReference>
<keyword evidence="1" id="KW-0732">Signal</keyword>
<reference evidence="3 4" key="1">
    <citation type="submission" date="2019-08" db="EMBL/GenBank/DDBJ databases">
        <title>Seonamhaeicola sediminis sp. nov., isolated from marine sediment.</title>
        <authorList>
            <person name="Cao W.R."/>
        </authorList>
    </citation>
    <scope>NUCLEOTIDE SEQUENCE [LARGE SCALE GENOMIC DNA]</scope>
    <source>
        <strain evidence="3 4">1505</strain>
    </source>
</reference>
<dbReference type="InterPro" id="IPR027039">
    <property type="entry name" value="Crtac1"/>
</dbReference>
<keyword evidence="4" id="KW-1185">Reference proteome</keyword>
<dbReference type="Proteomes" id="UP000321080">
    <property type="component" value="Unassembled WGS sequence"/>
</dbReference>
<dbReference type="PANTHER" id="PTHR16026">
    <property type="entry name" value="CARTILAGE ACIDIC PROTEIN 1"/>
    <property type="match status" value="1"/>
</dbReference>
<proteinExistence type="predicted"/>
<name>A0A5C7GJJ4_9FLAO</name>
<evidence type="ECO:0000313" key="4">
    <source>
        <dbReference type="Proteomes" id="UP000321080"/>
    </source>
</evidence>
<dbReference type="Gene3D" id="2.130.10.130">
    <property type="entry name" value="Integrin alpha, N-terminal"/>
    <property type="match status" value="3"/>
</dbReference>
<organism evidence="3 4">
    <name type="scientific">Seonamhaeicola maritimus</name>
    <dbReference type="NCBI Taxonomy" id="2591822"/>
    <lineage>
        <taxon>Bacteria</taxon>
        <taxon>Pseudomonadati</taxon>
        <taxon>Bacteroidota</taxon>
        <taxon>Flavobacteriia</taxon>
        <taxon>Flavobacteriales</taxon>
        <taxon>Flavobacteriaceae</taxon>
    </lineage>
</organism>
<dbReference type="EMBL" id="VRKQ01000008">
    <property type="protein sequence ID" value="TXG38646.1"/>
    <property type="molecule type" value="Genomic_DNA"/>
</dbReference>
<dbReference type="InterPro" id="IPR013517">
    <property type="entry name" value="FG-GAP"/>
</dbReference>
<dbReference type="Pfam" id="PF13517">
    <property type="entry name" value="FG-GAP_3"/>
    <property type="match status" value="5"/>
</dbReference>
<gene>
    <name evidence="3" type="ORF">FUA22_01815</name>
</gene>
<dbReference type="Pfam" id="PF07593">
    <property type="entry name" value="UnbV_ASPIC"/>
    <property type="match status" value="1"/>
</dbReference>
<protein>
    <submittedName>
        <fullName evidence="3">VCBS repeat-containing protein</fullName>
    </submittedName>
</protein>
<sequence>MVHFQLNYTRSILTFRNILLGIGVSLFFSCPPQKKLPVSENDKHFSLINSNHTGITFSNNLIETAKENHLINENFVTGAGVAIGDINNDGLPDIYFAGNQVKDKLYLNKGNLVFEDISEKAGINKINSWSTGVTFADVNADGYQDIYVCKNVPNKKNHSNNLLFINNGNNTFSEQGKKYRINDSGNSIQANFFDYDKDGFVDMYLVNQPPGYGNRSGGKTPLKNVNPLYSDKLYKNLGFDKGFVEVSNQSGTKNLAHGLSASIGDIDNNNWPDIYITNDYDKPDFMYKNNENGTFTNIANQSFKHISNFSMGSDIADYDNDGNLDIFVVDMVAEDHKRIKTNMGGMNPEDFWAIVDRGWHYQYMFNTLQHNNGNSTFSDLAQLAGVSNTDWSWGPLIADFDNDGLKDIFVTNGIKRNMRYSDVNNKYEVILDSIEIEAKNQNKRFQDVVDVLALAKMAPEDKLNNYIYKNNGDLTFENKIKDWGFNLPTLSNGSCYADLDLDGDLDLVVNNIDEEAFIYRNNTTERNIGNFLQVKLKMPKHSNIYGSRIKLFKNDSLWQMVELSNNRGYMSKSEDIAHFGLGKETHIDKIEVTWPGGQITSIKDVKANRQLTIKPSNIEKKRIPIPNSFVFQDISKNLNLNFKHEENNYNDYLKEVLLPHKMSQFGPYMAIGDVNGDDLDDFFIGGSAGKSGVLFYQNLNGTFTETEDGPWSEDKKCEDMGSTFFDIDNDGDLDLFVVSGGNEFDINSNLLHDRLYINNGKGAFKKDKNRIPKYKISGSIVEKVDFDGDGDIDLFVGGRLTPGKYPHPTSSKLLENENGVLKDVTKEKIPDLNNIGLITSTTWVDINNDNLLDLIVVGEWTPILTFLNDGTGKFRRHRFEGLENSEGWFYKVSSADMDGDGDNDLVIGNLGLNYKYKASENTPFQVHSYDFDKNGSNDIVLSYYDHGQVYPIRGRSCSMEQIPSLKNKFPTFESFGNSNLNDIYGDDLNNALNLKAYSFASYYAENISGKDFKLHPLPNLAQTSSINNIIIEDFDQDHNLDILISGNLYASEIETPRNDAGIGLFLKGNGSGEFKPQTINQSGFYAPFDAKDMKKIKIGKANAILIGNNNSYIQVFQY</sequence>
<dbReference type="PANTHER" id="PTHR16026:SF0">
    <property type="entry name" value="CARTILAGE ACIDIC PROTEIN 1"/>
    <property type="match status" value="1"/>
</dbReference>
<evidence type="ECO:0000256" key="1">
    <source>
        <dbReference type="ARBA" id="ARBA00022729"/>
    </source>
</evidence>
<dbReference type="AlphaFoldDB" id="A0A5C7GJJ4"/>
<comment type="caution">
    <text evidence="3">The sequence shown here is derived from an EMBL/GenBank/DDBJ whole genome shotgun (WGS) entry which is preliminary data.</text>
</comment>